<dbReference type="InterPro" id="IPR036864">
    <property type="entry name" value="Zn2-C6_fun-type_DNA-bd_sf"/>
</dbReference>
<organism evidence="9 10">
    <name type="scientific">Pseudogymnoascus verrucosus</name>
    <dbReference type="NCBI Taxonomy" id="342668"/>
    <lineage>
        <taxon>Eukaryota</taxon>
        <taxon>Fungi</taxon>
        <taxon>Dikarya</taxon>
        <taxon>Ascomycota</taxon>
        <taxon>Pezizomycotina</taxon>
        <taxon>Leotiomycetes</taxon>
        <taxon>Thelebolales</taxon>
        <taxon>Thelebolaceae</taxon>
        <taxon>Pseudogymnoascus</taxon>
    </lineage>
</organism>
<sequence length="681" mass="75851">MHIKSVTCLATINYVTFCPDLVTYSHASHLTSCSSRAMAAPLSGKESPSTKDTPTMATKADTTEKSARSSHSPTPLPLSRTCQNCAHAKIKCTRLNHPHICDRCHRLSKECVFRQARRRHNGSKKDVRIEALEAKVNQLLGATSQGATSQPAKSTPPGQVTFDFGLEGPTPAVSSGMGRDVIDDGWLDMEAASRYLEMFRTVMVHRFPFVVISPSVTAQGLRETKPFLFLTVLAAASYENMPLQRRLGGEIKHVVSSRMIFGGEASIELLQGLLIYLAWNHYYSRPRVYSQFLQLAISIVVDLRLNRPPPSGPPKVGLTIDLDVGAKPNYPISWSQDERRAVAGCFYLTSSIATMLQKTSTFPFSAHIDDFCKTLRDEAACPTDKYVLYVVRLQAIAEKIDRLYSQRVSELNPESTIELFVKQLQTELELFRERLPFDMAESYLLAMQYHAVELNLYQIALLDRGAESEIPRFMSSSTWRLDILCAGLISAKSLLSYFISLPGRTQLAMSNSEWIQIGVAMVVASKLSVAARGPTASRDTLALRDSLDMLRFVKEAVAVVSQLVTQVVDADGRRDIFYDYWKRGKLIQSWYEKHSPRPASLPLPPAGFNGYYGDGSQPSSASYTPQIPQQMDDFFGIDMGAANLDNLLQAEMEDIQLEGYVPEMSIDGIMADWMSYPLLPF</sequence>
<dbReference type="GO" id="GO:0006351">
    <property type="term" value="P:DNA-templated transcription"/>
    <property type="evidence" value="ECO:0007669"/>
    <property type="project" value="InterPro"/>
</dbReference>
<dbReference type="CDD" id="cd12148">
    <property type="entry name" value="fungal_TF_MHR"/>
    <property type="match status" value="1"/>
</dbReference>
<evidence type="ECO:0000256" key="1">
    <source>
        <dbReference type="ARBA" id="ARBA00004123"/>
    </source>
</evidence>
<evidence type="ECO:0000256" key="2">
    <source>
        <dbReference type="ARBA" id="ARBA00022723"/>
    </source>
</evidence>
<dbReference type="PANTHER" id="PTHR31845">
    <property type="entry name" value="FINGER DOMAIN PROTEIN, PUTATIVE-RELATED"/>
    <property type="match status" value="1"/>
</dbReference>
<evidence type="ECO:0000256" key="4">
    <source>
        <dbReference type="ARBA" id="ARBA00023125"/>
    </source>
</evidence>
<dbReference type="InterPro" id="IPR007219">
    <property type="entry name" value="XnlR_reg_dom"/>
</dbReference>
<evidence type="ECO:0000259" key="8">
    <source>
        <dbReference type="PROSITE" id="PS50048"/>
    </source>
</evidence>
<keyword evidence="2" id="KW-0479">Metal-binding</keyword>
<dbReference type="EMBL" id="KV460207">
    <property type="protein sequence ID" value="OBU01002.2"/>
    <property type="molecule type" value="Genomic_DNA"/>
</dbReference>
<dbReference type="Gene3D" id="4.10.240.10">
    <property type="entry name" value="Zn(2)-C6 fungal-type DNA-binding domain"/>
    <property type="match status" value="1"/>
</dbReference>
<reference evidence="9 10" key="1">
    <citation type="submission" date="2016-03" db="EMBL/GenBank/DDBJ databases">
        <title>Comparative genomics of Pseudogymnoascus destructans, the fungus causing white-nose syndrome of bats.</title>
        <authorList>
            <person name="Palmer J.M."/>
            <person name="Drees K.P."/>
            <person name="Foster J.T."/>
            <person name="Lindner D.L."/>
        </authorList>
    </citation>
    <scope>NUCLEOTIDE SEQUENCE [LARGE SCALE GENOMIC DNA]</scope>
    <source>
        <strain evidence="9 10">UAMH 10579</strain>
    </source>
</reference>
<protein>
    <recommendedName>
        <fullName evidence="8">Zn(2)-C6 fungal-type domain-containing protein</fullName>
    </recommendedName>
</protein>
<dbReference type="PROSITE" id="PS00463">
    <property type="entry name" value="ZN2_CY6_FUNGAL_1"/>
    <property type="match status" value="1"/>
</dbReference>
<keyword evidence="6" id="KW-0539">Nucleus</keyword>
<evidence type="ECO:0000313" key="10">
    <source>
        <dbReference type="Proteomes" id="UP000091956"/>
    </source>
</evidence>
<evidence type="ECO:0000256" key="6">
    <source>
        <dbReference type="ARBA" id="ARBA00023242"/>
    </source>
</evidence>
<dbReference type="SUPFAM" id="SSF57701">
    <property type="entry name" value="Zn2/Cys6 DNA-binding domain"/>
    <property type="match status" value="1"/>
</dbReference>
<evidence type="ECO:0000256" key="5">
    <source>
        <dbReference type="ARBA" id="ARBA00023163"/>
    </source>
</evidence>
<dbReference type="STRING" id="342668.A0A2P2SW28"/>
<dbReference type="RefSeq" id="XP_018134734.2">
    <property type="nucleotide sequence ID" value="XM_018270201.2"/>
</dbReference>
<keyword evidence="3" id="KW-0805">Transcription regulation</keyword>
<feature type="region of interest" description="Disordered" evidence="7">
    <location>
        <begin position="41"/>
        <end position="78"/>
    </location>
</feature>
<dbReference type="InterPro" id="IPR001138">
    <property type="entry name" value="Zn2Cys6_DnaBD"/>
</dbReference>
<keyword evidence="10" id="KW-1185">Reference proteome</keyword>
<dbReference type="AlphaFoldDB" id="A0A2P2SW28"/>
<feature type="compositionally biased region" description="Polar residues" evidence="7">
    <location>
        <begin position="46"/>
        <end position="56"/>
    </location>
</feature>
<accession>A0A2P2SW28</accession>
<dbReference type="GO" id="GO:0000981">
    <property type="term" value="F:DNA-binding transcription factor activity, RNA polymerase II-specific"/>
    <property type="evidence" value="ECO:0007669"/>
    <property type="project" value="InterPro"/>
</dbReference>
<dbReference type="PANTHER" id="PTHR31845:SF37">
    <property type="entry name" value="TRANSCRIPTION FACTOR DOMAIN-CONTAINING PROTEIN"/>
    <property type="match status" value="1"/>
</dbReference>
<gene>
    <name evidence="9" type="ORF">VE01_00673</name>
</gene>
<dbReference type="Proteomes" id="UP000091956">
    <property type="component" value="Unassembled WGS sequence"/>
</dbReference>
<dbReference type="GO" id="GO:0000976">
    <property type="term" value="F:transcription cis-regulatory region binding"/>
    <property type="evidence" value="ECO:0007669"/>
    <property type="project" value="TreeGrafter"/>
</dbReference>
<dbReference type="GO" id="GO:0005634">
    <property type="term" value="C:nucleus"/>
    <property type="evidence" value="ECO:0007669"/>
    <property type="project" value="UniProtKB-SubCell"/>
</dbReference>
<name>A0A2P2SW28_9PEZI</name>
<comment type="subcellular location">
    <subcellularLocation>
        <location evidence="1">Nucleus</location>
    </subcellularLocation>
</comment>
<dbReference type="Pfam" id="PF04082">
    <property type="entry name" value="Fungal_trans"/>
    <property type="match status" value="1"/>
</dbReference>
<dbReference type="PROSITE" id="PS50048">
    <property type="entry name" value="ZN2_CY6_FUNGAL_2"/>
    <property type="match status" value="1"/>
</dbReference>
<dbReference type="GeneID" id="28834059"/>
<proteinExistence type="predicted"/>
<dbReference type="InterPro" id="IPR051089">
    <property type="entry name" value="prtT"/>
</dbReference>
<dbReference type="GO" id="GO:0008270">
    <property type="term" value="F:zinc ion binding"/>
    <property type="evidence" value="ECO:0007669"/>
    <property type="project" value="InterPro"/>
</dbReference>
<evidence type="ECO:0000313" key="9">
    <source>
        <dbReference type="EMBL" id="OBU01002.2"/>
    </source>
</evidence>
<reference evidence="10" key="2">
    <citation type="journal article" date="2018" name="Nat. Commun.">
        <title>Extreme sensitivity to ultraviolet light in the fungal pathogen causing white-nose syndrome of bats.</title>
        <authorList>
            <person name="Palmer J.M."/>
            <person name="Drees K.P."/>
            <person name="Foster J.T."/>
            <person name="Lindner D.L."/>
        </authorList>
    </citation>
    <scope>NUCLEOTIDE SEQUENCE [LARGE SCALE GENOMIC DNA]</scope>
    <source>
        <strain evidence="10">UAMH 10579</strain>
    </source>
</reference>
<evidence type="ECO:0000256" key="7">
    <source>
        <dbReference type="SAM" id="MobiDB-lite"/>
    </source>
</evidence>
<keyword evidence="5" id="KW-0804">Transcription</keyword>
<dbReference type="Pfam" id="PF00172">
    <property type="entry name" value="Zn_clus"/>
    <property type="match status" value="1"/>
</dbReference>
<feature type="domain" description="Zn(2)-C6 fungal-type" evidence="8">
    <location>
        <begin position="81"/>
        <end position="113"/>
    </location>
</feature>
<evidence type="ECO:0000256" key="3">
    <source>
        <dbReference type="ARBA" id="ARBA00023015"/>
    </source>
</evidence>
<keyword evidence="4" id="KW-0238">DNA-binding</keyword>